<reference evidence="1 2" key="2">
    <citation type="journal article" date="2015" name="Eukaryot. Cell">
        <title>Genetic mapping reveals that sinefungin resistance in Toxoplasma gondii is controlled by a putative amino acid transporter locus that can be used as a negative selectable marker.</title>
        <authorList>
            <person name="Behnke M.S."/>
            <person name="Khan A."/>
            <person name="Sibley L.D."/>
        </authorList>
    </citation>
    <scope>NUCLEOTIDE SEQUENCE [LARGE SCALE GENOMIC DNA]</scope>
    <source>
        <strain evidence="1 2">VAND</strain>
    </source>
</reference>
<evidence type="ECO:0000313" key="2">
    <source>
        <dbReference type="Proteomes" id="UP000028840"/>
    </source>
</evidence>
<proteinExistence type="predicted"/>
<protein>
    <submittedName>
        <fullName evidence="1">Uncharacterized protein</fullName>
    </submittedName>
</protein>
<name>A0A086Q2Q1_TOXGO</name>
<comment type="caution">
    <text evidence="1">The sequence shown here is derived from an EMBL/GenBank/DDBJ whole genome shotgun (WGS) entry which is preliminary data.</text>
</comment>
<evidence type="ECO:0000313" key="1">
    <source>
        <dbReference type="EMBL" id="KFH06883.1"/>
    </source>
</evidence>
<accession>A0A086Q2Q1</accession>
<dbReference type="VEuPathDB" id="ToxoDB:TGVAND_201215"/>
<dbReference type="AlphaFoldDB" id="A0A086Q2Q1"/>
<dbReference type="EMBL" id="AEYJ02000848">
    <property type="protein sequence ID" value="KFH06883.1"/>
    <property type="molecule type" value="Genomic_DNA"/>
</dbReference>
<dbReference type="Proteomes" id="UP000028840">
    <property type="component" value="Unassembled WGS sequence"/>
</dbReference>
<organism evidence="1 2">
    <name type="scientific">Toxoplasma gondii VAND</name>
    <dbReference type="NCBI Taxonomy" id="933077"/>
    <lineage>
        <taxon>Eukaryota</taxon>
        <taxon>Sar</taxon>
        <taxon>Alveolata</taxon>
        <taxon>Apicomplexa</taxon>
        <taxon>Conoidasida</taxon>
        <taxon>Coccidia</taxon>
        <taxon>Eucoccidiorida</taxon>
        <taxon>Eimeriorina</taxon>
        <taxon>Sarcocystidae</taxon>
        <taxon>Toxoplasma</taxon>
    </lineage>
</organism>
<gene>
    <name evidence="1" type="ORF">TGVAND_201215</name>
</gene>
<sequence length="103" mass="11534">MDGTQSSHPRSSIDRVTSCGQSPAVFSFASFSPCLFPFFRFHSFSRVTVFLYLFEVADILERRQKGEAIRSLVVASQHKVLAFLCVLSLLLKCPQSFSSAKHT</sequence>
<reference evidence="1 2" key="1">
    <citation type="submission" date="2014-08" db="EMBL/GenBank/DDBJ databases">
        <authorList>
            <person name="Sibley D."/>
            <person name="Venepally P."/>
            <person name="Karamycheva S."/>
            <person name="Hadjithomas M."/>
            <person name="Khan A."/>
            <person name="Brunk B."/>
            <person name="Roos D."/>
            <person name="Caler E."/>
            <person name="Lorenzi H."/>
        </authorList>
    </citation>
    <scope>NUCLEOTIDE SEQUENCE [LARGE SCALE GENOMIC DNA]</scope>
    <source>
        <strain evidence="1 2">VAND</strain>
    </source>
</reference>